<dbReference type="SUPFAM" id="SSF55718">
    <property type="entry name" value="SCP-like"/>
    <property type="match status" value="1"/>
</dbReference>
<protein>
    <submittedName>
        <fullName evidence="2">SCP2 sterol-binding domain-containing protein</fullName>
    </submittedName>
</protein>
<organism evidence="2 3">
    <name type="scientific">Martelella lutilitoris</name>
    <dbReference type="NCBI Taxonomy" id="2583532"/>
    <lineage>
        <taxon>Bacteria</taxon>
        <taxon>Pseudomonadati</taxon>
        <taxon>Pseudomonadota</taxon>
        <taxon>Alphaproteobacteria</taxon>
        <taxon>Hyphomicrobiales</taxon>
        <taxon>Aurantimonadaceae</taxon>
        <taxon>Martelella</taxon>
    </lineage>
</organism>
<dbReference type="Proteomes" id="UP000596083">
    <property type="component" value="Chromosome"/>
</dbReference>
<evidence type="ECO:0000259" key="1">
    <source>
        <dbReference type="Pfam" id="PF02036"/>
    </source>
</evidence>
<dbReference type="KEGG" id="mlut:JET14_16895"/>
<reference evidence="2 3" key="1">
    <citation type="submission" date="2020-12" db="EMBL/GenBank/DDBJ databases">
        <authorList>
            <person name="Zheng R.K."/>
            <person name="Sun C.M."/>
        </authorList>
    </citation>
    <scope>NUCLEOTIDE SEQUENCE [LARGE SCALE GENOMIC DNA]</scope>
    <source>
        <strain evidence="2 3">ZRK001</strain>
    </source>
</reference>
<feature type="domain" description="SCP2" evidence="1">
    <location>
        <begin position="30"/>
        <end position="128"/>
    </location>
</feature>
<dbReference type="EMBL" id="CP066786">
    <property type="protein sequence ID" value="QQM32729.1"/>
    <property type="molecule type" value="Genomic_DNA"/>
</dbReference>
<dbReference type="InterPro" id="IPR003033">
    <property type="entry name" value="SCP2_sterol-bd_dom"/>
</dbReference>
<dbReference type="RefSeq" id="WP_200338145.1">
    <property type="nucleotide sequence ID" value="NZ_CP066786.1"/>
</dbReference>
<accession>A0A7T7HP49</accession>
<sequence>MMRFPPALAIPFDLVPVPIAERTANMLLQRLVRRHPGLFERLGEHKSKRYAFRPIDLPFVFVVAPADEEVTVLRGDAADGADASVEGPFFMLLALMEGRLDGDALFFSRDLAISGDMEAMLALRNALDDCDIDLPTDLSTLAGPFAPVVARTAARIRGKVLFEEPRSWS</sequence>
<evidence type="ECO:0000313" key="2">
    <source>
        <dbReference type="EMBL" id="QQM32729.1"/>
    </source>
</evidence>
<gene>
    <name evidence="2" type="ORF">JET14_16895</name>
</gene>
<dbReference type="Gene3D" id="3.30.1050.10">
    <property type="entry name" value="SCP2 sterol-binding domain"/>
    <property type="match status" value="1"/>
</dbReference>
<dbReference type="InterPro" id="IPR036527">
    <property type="entry name" value="SCP2_sterol-bd_dom_sf"/>
</dbReference>
<name>A0A7T7HP49_9HYPH</name>
<evidence type="ECO:0000313" key="3">
    <source>
        <dbReference type="Proteomes" id="UP000596083"/>
    </source>
</evidence>
<dbReference type="AlphaFoldDB" id="A0A7T7HP49"/>
<proteinExistence type="predicted"/>
<dbReference type="Pfam" id="PF02036">
    <property type="entry name" value="SCP2"/>
    <property type="match status" value="1"/>
</dbReference>